<gene>
    <name evidence="1" type="ORF">CCMP2556_LOCUS40703</name>
</gene>
<reference evidence="1 2" key="1">
    <citation type="submission" date="2024-02" db="EMBL/GenBank/DDBJ databases">
        <authorList>
            <person name="Chen Y."/>
            <person name="Shah S."/>
            <person name="Dougan E. K."/>
            <person name="Thang M."/>
            <person name="Chan C."/>
        </authorList>
    </citation>
    <scope>NUCLEOTIDE SEQUENCE [LARGE SCALE GENOMIC DNA]</scope>
</reference>
<feature type="non-terminal residue" evidence="1">
    <location>
        <position position="854"/>
    </location>
</feature>
<name>A0ABP0Q5J3_9DINO</name>
<keyword evidence="2" id="KW-1185">Reference proteome</keyword>
<protein>
    <submittedName>
        <fullName evidence="1">Uncharacterized protein</fullName>
    </submittedName>
</protein>
<dbReference type="EMBL" id="CAXAMN010024059">
    <property type="protein sequence ID" value="CAK9083505.1"/>
    <property type="molecule type" value="Genomic_DNA"/>
</dbReference>
<sequence length="854" mass="96837">MLLQSQCQPLKLDEDPNLLSKSGHLVTTNTGECQLWWRLDFLYDKFKEHGGEQRSLYKWIQFLKEKVGETELCGDFFCHTNQSSHPANAVRENCATTKAIVAYFYVILKESRTARSRQLVFEWLPAICQQVISTIGLTTSIDVENMISLYISSAGMVSDLEILLSSHHRASFTAFQKEWNSMCETGELSSEIISDANSMCALQDLLRFVFAVERKRKLSGSHPWKRNSVTGSILWKIQAGLIEFVAKGIDDFVKGQYMANHDTSGVLPSRRRTLQAEDAIVPAGQLVRRKSSRVSMTPDAIYELFSEARDTGVSMRAAVQLLSGGRLSKVAGCRPTAVPSWVRRALNLYDSRVQLSLVGAMHYNLVADASTHGGKEVLENKLERLASYRQIQAMSQQLNFLSNARIPNIDFFTTPANVHIHPVRKGSTRVKHLENGRIRAGHQNTQTGEVTKLLPNDGAWWNHIPLLVLQLDQGPTCCGGAAYAIHKMKKLILARWDVIHRSIRDVKLALLHGSSGEYLQMQFHSQYLFSVAYRPFGSSGFFEEKKRLLELMMARETWSSVPEFMDSWEQIKDELGLESAEHPSDVWNALPSMSGFCNKQSLPKLSRWFSWNASAEEKLPEWTAVKVILSYHFRSQNLDPDEAYHKRQLEQMAKDSTEQTSMRKEFARLKEKLGGGLRLCYYLMSDRLHIMTQVICLCTCPIWDWYSDTIKDIKTPGDQIQKLATLQTEWTREPHLVELARVPIYGDQQLRKIIQRSKFEDTPSKILELSQLLLKQRLWSISKAAAPPDCYSGILSEDPAFQQAWTITATATQMSSDHQMLLQLEQVAADQGLAPKILDDLGVVCPPAIRVMLM</sequence>
<dbReference type="Proteomes" id="UP001642484">
    <property type="component" value="Unassembled WGS sequence"/>
</dbReference>
<evidence type="ECO:0000313" key="1">
    <source>
        <dbReference type="EMBL" id="CAK9083505.1"/>
    </source>
</evidence>
<proteinExistence type="predicted"/>
<organism evidence="1 2">
    <name type="scientific">Durusdinium trenchii</name>
    <dbReference type="NCBI Taxonomy" id="1381693"/>
    <lineage>
        <taxon>Eukaryota</taxon>
        <taxon>Sar</taxon>
        <taxon>Alveolata</taxon>
        <taxon>Dinophyceae</taxon>
        <taxon>Suessiales</taxon>
        <taxon>Symbiodiniaceae</taxon>
        <taxon>Durusdinium</taxon>
    </lineage>
</organism>
<evidence type="ECO:0000313" key="2">
    <source>
        <dbReference type="Proteomes" id="UP001642484"/>
    </source>
</evidence>
<comment type="caution">
    <text evidence="1">The sequence shown here is derived from an EMBL/GenBank/DDBJ whole genome shotgun (WGS) entry which is preliminary data.</text>
</comment>
<accession>A0ABP0Q5J3</accession>